<dbReference type="AlphaFoldDB" id="A0AAV6KWP3"/>
<protein>
    <submittedName>
        <fullName evidence="2">Uncharacterized protein</fullName>
    </submittedName>
</protein>
<dbReference type="EMBL" id="JACTNZ010000003">
    <property type="protein sequence ID" value="KAG5556865.1"/>
    <property type="molecule type" value="Genomic_DNA"/>
</dbReference>
<evidence type="ECO:0000313" key="2">
    <source>
        <dbReference type="EMBL" id="KAG5556865.1"/>
    </source>
</evidence>
<feature type="compositionally biased region" description="Basic and acidic residues" evidence="1">
    <location>
        <begin position="347"/>
        <end position="358"/>
    </location>
</feature>
<proteinExistence type="predicted"/>
<accession>A0AAV6KWP3</accession>
<sequence>MLVMKMKAVQIDEAHDLEVNGKSVDSALEGRSHLFSSGGLSSPPPLFIGKPEVLAIWGTFETKTKTNGIYCKRATDVVFNHSTGDTVCSETMCLAASPTLFRSPMPREKEMMEAMSGSWRSRSGFSIILANIIIDSTNGSKRAPATTTNAAAVATHSTVNDRAAISHCTCYENVRRKNGPHAMDSENSPGLMDANRMALLNPRQLWERVCGFVANAGMTSNDHCNYSDHTLVHLDIKQEVNMGASQKSMPMDPSSVYRQAILQSKSGLGGAGYILIQQIMYEQFDAESVDVDDARLEYFAKKVFSKIKDFVQSCLCGAVARNIPCKLVISRLFGGFSGEVLEIHEEDRPHEVEGDDRGGGLTAPPQPSL</sequence>
<evidence type="ECO:0000256" key="1">
    <source>
        <dbReference type="SAM" id="MobiDB-lite"/>
    </source>
</evidence>
<gene>
    <name evidence="2" type="ORF">RHGRI_007200</name>
</gene>
<reference evidence="2" key="1">
    <citation type="submission" date="2020-08" db="EMBL/GenBank/DDBJ databases">
        <title>Plant Genome Project.</title>
        <authorList>
            <person name="Zhang R.-G."/>
        </authorList>
    </citation>
    <scope>NUCLEOTIDE SEQUENCE</scope>
    <source>
        <strain evidence="2">WSP0</strain>
        <tissue evidence="2">Leaf</tissue>
    </source>
</reference>
<organism evidence="2 3">
    <name type="scientific">Rhododendron griersonianum</name>
    <dbReference type="NCBI Taxonomy" id="479676"/>
    <lineage>
        <taxon>Eukaryota</taxon>
        <taxon>Viridiplantae</taxon>
        <taxon>Streptophyta</taxon>
        <taxon>Embryophyta</taxon>
        <taxon>Tracheophyta</taxon>
        <taxon>Spermatophyta</taxon>
        <taxon>Magnoliopsida</taxon>
        <taxon>eudicotyledons</taxon>
        <taxon>Gunneridae</taxon>
        <taxon>Pentapetalae</taxon>
        <taxon>asterids</taxon>
        <taxon>Ericales</taxon>
        <taxon>Ericaceae</taxon>
        <taxon>Ericoideae</taxon>
        <taxon>Rhodoreae</taxon>
        <taxon>Rhododendron</taxon>
    </lineage>
</organism>
<name>A0AAV6KWP3_9ERIC</name>
<evidence type="ECO:0000313" key="3">
    <source>
        <dbReference type="Proteomes" id="UP000823749"/>
    </source>
</evidence>
<dbReference type="Proteomes" id="UP000823749">
    <property type="component" value="Chromosome 3"/>
</dbReference>
<feature type="region of interest" description="Disordered" evidence="1">
    <location>
        <begin position="347"/>
        <end position="369"/>
    </location>
</feature>
<comment type="caution">
    <text evidence="2">The sequence shown here is derived from an EMBL/GenBank/DDBJ whole genome shotgun (WGS) entry which is preliminary data.</text>
</comment>
<keyword evidence="3" id="KW-1185">Reference proteome</keyword>